<evidence type="ECO:0000256" key="11">
    <source>
        <dbReference type="SAM" id="SignalP"/>
    </source>
</evidence>
<keyword evidence="6 10" id="KW-0812">Transmembrane</keyword>
<evidence type="ECO:0000256" key="5">
    <source>
        <dbReference type="ARBA" id="ARBA00022679"/>
    </source>
</evidence>
<dbReference type="OrthoDB" id="618601at2759"/>
<dbReference type="PANTHER" id="PTHR33389:SF4">
    <property type="entry name" value="PII, URIDYLYLTRANSFERASE (DUF2921)"/>
    <property type="match status" value="1"/>
</dbReference>
<dbReference type="AlphaFoldDB" id="A0A8T2R275"/>
<evidence type="ECO:0000256" key="1">
    <source>
        <dbReference type="ARBA" id="ARBA00000900"/>
    </source>
</evidence>
<keyword evidence="11" id="KW-0732">Signal</keyword>
<evidence type="ECO:0000313" key="14">
    <source>
        <dbReference type="EMBL" id="KAH7289663.1"/>
    </source>
</evidence>
<keyword evidence="8 10" id="KW-1133">Transmembrane helix</keyword>
<dbReference type="GO" id="GO:0012505">
    <property type="term" value="C:endomembrane system"/>
    <property type="evidence" value="ECO:0007669"/>
    <property type="project" value="UniProtKB-SubCell"/>
</dbReference>
<keyword evidence="15" id="KW-1185">Reference proteome</keyword>
<evidence type="ECO:0000256" key="2">
    <source>
        <dbReference type="ARBA" id="ARBA00004127"/>
    </source>
</evidence>
<gene>
    <name evidence="14" type="ORF">KP509_30G013500</name>
</gene>
<dbReference type="Pfam" id="PF11145">
    <property type="entry name" value="DUF2921"/>
    <property type="match status" value="1"/>
</dbReference>
<protein>
    <recommendedName>
        <fullName evidence="4">RING-type E3 ubiquitin transferase</fullName>
        <ecNumber evidence="4">2.3.2.27</ecNumber>
    </recommendedName>
</protein>
<feature type="transmembrane region" description="Helical" evidence="10">
    <location>
        <begin position="1017"/>
        <end position="1033"/>
    </location>
</feature>
<evidence type="ECO:0000256" key="10">
    <source>
        <dbReference type="SAM" id="Phobius"/>
    </source>
</evidence>
<proteinExistence type="predicted"/>
<feature type="signal peptide" evidence="11">
    <location>
        <begin position="1"/>
        <end position="24"/>
    </location>
</feature>
<comment type="caution">
    <text evidence="14">The sequence shown here is derived from an EMBL/GenBank/DDBJ whole genome shotgun (WGS) entry which is preliminary data.</text>
</comment>
<organism evidence="14 15">
    <name type="scientific">Ceratopteris richardii</name>
    <name type="common">Triangle waterfern</name>
    <dbReference type="NCBI Taxonomy" id="49495"/>
    <lineage>
        <taxon>Eukaryota</taxon>
        <taxon>Viridiplantae</taxon>
        <taxon>Streptophyta</taxon>
        <taxon>Embryophyta</taxon>
        <taxon>Tracheophyta</taxon>
        <taxon>Polypodiopsida</taxon>
        <taxon>Polypodiidae</taxon>
        <taxon>Polypodiales</taxon>
        <taxon>Pteridineae</taxon>
        <taxon>Pteridaceae</taxon>
        <taxon>Parkerioideae</taxon>
        <taxon>Ceratopteris</taxon>
    </lineage>
</organism>
<dbReference type="Pfam" id="PF25333">
    <property type="entry name" value="DUF2921_N"/>
    <property type="match status" value="3"/>
</dbReference>
<comment type="pathway">
    <text evidence="3">Protein modification; protein ubiquitination.</text>
</comment>
<sequence length="1092" mass="123567">MRTFGCRKWFHAAVLIFGAHLTFCAFQSNPLPAHLVSSVIEYRSEYNRSDEVQKHCKSHLADLSYDACFRKDLEAKKWVISNELSFLNGEWQEVSGNKPLMPSLITFVNTSKRLVENRGFRLASFWVTDVDVASASSSQGNMVNVSAVLQVGVSTWRSLSYMSNEIQDFEVYPGSALLSIFTEGVYAELRTGERIFCLLGSSRLPVRGKDSSQPWDWLDPVMNGAPSSPTLVNDSQLKVVLHFPNDLTLTTRQVSGRLESLHDTSESLYFNPVDLFSQLGTSSNYRFQAGAMFSRACGNREIQPGEILRPPSVYMGKAFCTVVRKLLGSWVDVLPNWNCTTSNGTCSKFGPFLYPKEEESAMMEGFNGSQLLVQEIRCVDYRESDGSYGANMSAVIRAVLSTQNKNLGFERSNLDSLTLAAEGKWNSRSGELCMIGCRGGNKKPVCEMRIRMFIPLILSLKQRSVLVGSISGLKTSPEVFYPLSFHVGIQPLQHLPFVNHAFQPSVDVVSSMSYKYTKIEEAKALRQEDDSSGMAKKIRKSLLVYPSVEDDIMRLFDDLSLGYLAITNPNSPKELRRKQYIKLDVLAIKEHVSLDRLRSFGYSHSNATVYHKNYGKRKAADAEEPYDVAAQLEVMDGLGKKIAAFSAEGQYDPTLGRMYLVGCREVDVPWETLKQFSEQLQNGLDCSIKLKVEYPPTNARWFMNPTVLLTVTSSRSQDDPLFFTRMELRTFPILYTRQREEIVSRKNLEGGLNMLTSSLILGCLISQLIYVKSHAESTPYISLLMLALQGLGFSFPLITGVEALFARRTSYGEDMRNSVFDRGFFLSPRNSVWNEGQRGHIIGYMVNLFTLAALFLTMRIIQKVYSSRRRLLSRRSLEPWRVPNDKKVGAICLGIHILGFVTVLIIHTIRLSQRPVSSAVYMDWHGGVHRQYDWERILKEYYGLVQDLFLLPQVVGNHIWVVRGKPLRSLFYVGVTVLRLLPHFYDSLRPQVFNPYFADEFQYANPNSDFYSKTGDITIPLLAVALALVVYIQQRWNGLQWAKVLRQGFSKLIPISSKMYERLPSKTFEAEMVESGADQIYDNGHFVASTES</sequence>
<dbReference type="InterPro" id="IPR021319">
    <property type="entry name" value="DUF2921"/>
</dbReference>
<evidence type="ECO:0000313" key="15">
    <source>
        <dbReference type="Proteomes" id="UP000825935"/>
    </source>
</evidence>
<dbReference type="GO" id="GO:0061630">
    <property type="term" value="F:ubiquitin protein ligase activity"/>
    <property type="evidence" value="ECO:0007669"/>
    <property type="project" value="UniProtKB-EC"/>
</dbReference>
<evidence type="ECO:0000256" key="3">
    <source>
        <dbReference type="ARBA" id="ARBA00004906"/>
    </source>
</evidence>
<evidence type="ECO:0000259" key="12">
    <source>
        <dbReference type="Pfam" id="PF11145"/>
    </source>
</evidence>
<feature type="domain" description="DUF2921" evidence="13">
    <location>
        <begin position="538"/>
        <end position="726"/>
    </location>
</feature>
<evidence type="ECO:0000259" key="13">
    <source>
        <dbReference type="Pfam" id="PF25333"/>
    </source>
</evidence>
<feature type="domain" description="DUF2921" evidence="13">
    <location>
        <begin position="296"/>
        <end position="477"/>
    </location>
</feature>
<keyword evidence="5" id="KW-0808">Transferase</keyword>
<keyword evidence="9 10" id="KW-0472">Membrane</keyword>
<feature type="transmembrane region" description="Helical" evidence="10">
    <location>
        <begin position="783"/>
        <end position="806"/>
    </location>
</feature>
<evidence type="ECO:0000256" key="6">
    <source>
        <dbReference type="ARBA" id="ARBA00022692"/>
    </source>
</evidence>
<name>A0A8T2R275_CERRI</name>
<accession>A0A8T2R275</accession>
<dbReference type="EMBL" id="CM035435">
    <property type="protein sequence ID" value="KAH7289663.1"/>
    <property type="molecule type" value="Genomic_DNA"/>
</dbReference>
<evidence type="ECO:0000256" key="8">
    <source>
        <dbReference type="ARBA" id="ARBA00022989"/>
    </source>
</evidence>
<evidence type="ECO:0000256" key="7">
    <source>
        <dbReference type="ARBA" id="ARBA00022786"/>
    </source>
</evidence>
<dbReference type="EC" id="2.3.2.27" evidence="4"/>
<dbReference type="PANTHER" id="PTHR33389">
    <property type="entry name" value="FAMILY PROTEIN, PUTATIVE (DUF2921)-RELATED"/>
    <property type="match status" value="1"/>
</dbReference>
<dbReference type="Proteomes" id="UP000825935">
    <property type="component" value="Chromosome 30"/>
</dbReference>
<feature type="domain" description="DUF2921" evidence="13">
    <location>
        <begin position="86"/>
        <end position="274"/>
    </location>
</feature>
<feature type="domain" description="SWEET-like" evidence="12">
    <location>
        <begin position="738"/>
        <end position="1038"/>
    </location>
</feature>
<feature type="transmembrane region" description="Helical" evidence="10">
    <location>
        <begin position="752"/>
        <end position="771"/>
    </location>
</feature>
<feature type="transmembrane region" description="Helical" evidence="10">
    <location>
        <begin position="841"/>
        <end position="861"/>
    </location>
</feature>
<evidence type="ECO:0000256" key="9">
    <source>
        <dbReference type="ARBA" id="ARBA00023136"/>
    </source>
</evidence>
<feature type="transmembrane region" description="Helical" evidence="10">
    <location>
        <begin position="888"/>
        <end position="909"/>
    </location>
</feature>
<feature type="chain" id="PRO_5035907935" description="RING-type E3 ubiquitin transferase" evidence="11">
    <location>
        <begin position="25"/>
        <end position="1092"/>
    </location>
</feature>
<comment type="subcellular location">
    <subcellularLocation>
        <location evidence="2">Endomembrane system</location>
        <topology evidence="2">Multi-pass membrane protein</topology>
    </subcellularLocation>
</comment>
<dbReference type="OMA" id="WVKEHEA"/>
<comment type="catalytic activity">
    <reaction evidence="1">
        <text>S-ubiquitinyl-[E2 ubiquitin-conjugating enzyme]-L-cysteine + [acceptor protein]-L-lysine = [E2 ubiquitin-conjugating enzyme]-L-cysteine + N(6)-ubiquitinyl-[acceptor protein]-L-lysine.</text>
        <dbReference type="EC" id="2.3.2.27"/>
    </reaction>
</comment>
<dbReference type="InterPro" id="IPR057425">
    <property type="entry name" value="DUF2921_N"/>
</dbReference>
<reference evidence="14" key="1">
    <citation type="submission" date="2021-08" db="EMBL/GenBank/DDBJ databases">
        <title>WGS assembly of Ceratopteris richardii.</title>
        <authorList>
            <person name="Marchant D.B."/>
            <person name="Chen G."/>
            <person name="Jenkins J."/>
            <person name="Shu S."/>
            <person name="Leebens-Mack J."/>
            <person name="Grimwood J."/>
            <person name="Schmutz J."/>
            <person name="Soltis P."/>
            <person name="Soltis D."/>
            <person name="Chen Z.-H."/>
        </authorList>
    </citation>
    <scope>NUCLEOTIDE SEQUENCE</scope>
    <source>
        <strain evidence="14">Whitten #5841</strain>
        <tissue evidence="14">Leaf</tissue>
    </source>
</reference>
<keyword evidence="7" id="KW-0833">Ubl conjugation pathway</keyword>
<evidence type="ECO:0000256" key="4">
    <source>
        <dbReference type="ARBA" id="ARBA00012483"/>
    </source>
</evidence>